<dbReference type="OrthoDB" id="10027013at2759"/>
<protein>
    <submittedName>
        <fullName evidence="5">S-adenosyl-L-methionine-dependent methyltransferase</fullName>
    </submittedName>
</protein>
<keyword evidence="3 5" id="KW-0808">Transferase</keyword>
<dbReference type="PANTHER" id="PTHR44942:SF4">
    <property type="entry name" value="METHYLTRANSFERASE TYPE 11 DOMAIN-CONTAINING PROTEIN"/>
    <property type="match status" value="1"/>
</dbReference>
<organism evidence="5 6">
    <name type="scientific">Conidiobolus coronatus (strain ATCC 28846 / CBS 209.66 / NRRL 28638)</name>
    <name type="common">Delacroixia coronata</name>
    <dbReference type="NCBI Taxonomy" id="796925"/>
    <lineage>
        <taxon>Eukaryota</taxon>
        <taxon>Fungi</taxon>
        <taxon>Fungi incertae sedis</taxon>
        <taxon>Zoopagomycota</taxon>
        <taxon>Entomophthoromycotina</taxon>
        <taxon>Entomophthoromycetes</taxon>
        <taxon>Entomophthorales</taxon>
        <taxon>Ancylistaceae</taxon>
        <taxon>Conidiobolus</taxon>
    </lineage>
</organism>
<dbReference type="GO" id="GO:0008757">
    <property type="term" value="F:S-adenosylmethionine-dependent methyltransferase activity"/>
    <property type="evidence" value="ECO:0007669"/>
    <property type="project" value="InterPro"/>
</dbReference>
<comment type="similarity">
    <text evidence="1">Belongs to the methyltransferase superfamily.</text>
</comment>
<gene>
    <name evidence="5" type="ORF">CONCODRAFT_80509</name>
</gene>
<dbReference type="InterPro" id="IPR051052">
    <property type="entry name" value="Diverse_substrate_MTase"/>
</dbReference>
<dbReference type="GO" id="GO:0032259">
    <property type="term" value="P:methylation"/>
    <property type="evidence" value="ECO:0007669"/>
    <property type="project" value="UniProtKB-KW"/>
</dbReference>
<evidence type="ECO:0000256" key="2">
    <source>
        <dbReference type="ARBA" id="ARBA00022603"/>
    </source>
</evidence>
<dbReference type="STRING" id="796925.A0A137NUF2"/>
<evidence type="ECO:0000313" key="5">
    <source>
        <dbReference type="EMBL" id="KXN66376.1"/>
    </source>
</evidence>
<dbReference type="OMA" id="RTWSAYH"/>
<evidence type="ECO:0000256" key="3">
    <source>
        <dbReference type="ARBA" id="ARBA00022679"/>
    </source>
</evidence>
<accession>A0A137NUF2</accession>
<dbReference type="EMBL" id="KQ964734">
    <property type="protein sequence ID" value="KXN66376.1"/>
    <property type="molecule type" value="Genomic_DNA"/>
</dbReference>
<proteinExistence type="inferred from homology"/>
<keyword evidence="6" id="KW-1185">Reference proteome</keyword>
<dbReference type="InterPro" id="IPR029063">
    <property type="entry name" value="SAM-dependent_MTases_sf"/>
</dbReference>
<dbReference type="Proteomes" id="UP000070444">
    <property type="component" value="Unassembled WGS sequence"/>
</dbReference>
<sequence length="289" mass="32737">MATFGDSNYNSKLYSDYRPTYKKCLFEAIVAYHKSNNGDFGTALDLGCGTGQATIELVDHFDKVIGIDSSAVMIQSAIQHPKIEYIVGDCLEIPVPDHSVDLLVIGQAIHWFPIPKFWTEVKRVVKPGGTFGFWGYSNSISHKFPIITEFIWEFTTVTTGPFWDQGRKKLDELHQSYLEDIPFDNVQARLFFAHPKVKLTEKAKKITEKNPGFVTNDIPDTGFVTPILNLGQLKNYMKTWSGYHNYLKNNVGAEDPVDDMINRIIMETGLRMDEDCGLLFPQEVVLSKV</sequence>
<dbReference type="PANTHER" id="PTHR44942">
    <property type="entry name" value="METHYLTRANSF_11 DOMAIN-CONTAINING PROTEIN"/>
    <property type="match status" value="1"/>
</dbReference>
<dbReference type="Pfam" id="PF08241">
    <property type="entry name" value="Methyltransf_11"/>
    <property type="match status" value="1"/>
</dbReference>
<dbReference type="CDD" id="cd02440">
    <property type="entry name" value="AdoMet_MTases"/>
    <property type="match status" value="1"/>
</dbReference>
<dbReference type="AlphaFoldDB" id="A0A137NUF2"/>
<evidence type="ECO:0000313" key="6">
    <source>
        <dbReference type="Proteomes" id="UP000070444"/>
    </source>
</evidence>
<dbReference type="SUPFAM" id="SSF53335">
    <property type="entry name" value="S-adenosyl-L-methionine-dependent methyltransferases"/>
    <property type="match status" value="1"/>
</dbReference>
<name>A0A137NUF2_CONC2</name>
<dbReference type="InterPro" id="IPR013216">
    <property type="entry name" value="Methyltransf_11"/>
</dbReference>
<evidence type="ECO:0000259" key="4">
    <source>
        <dbReference type="Pfam" id="PF08241"/>
    </source>
</evidence>
<feature type="domain" description="Methyltransferase type 11" evidence="4">
    <location>
        <begin position="44"/>
        <end position="131"/>
    </location>
</feature>
<keyword evidence="2 5" id="KW-0489">Methyltransferase</keyword>
<dbReference type="Gene3D" id="3.40.50.150">
    <property type="entry name" value="Vaccinia Virus protein VP39"/>
    <property type="match status" value="1"/>
</dbReference>
<reference evidence="5 6" key="1">
    <citation type="journal article" date="2015" name="Genome Biol. Evol.">
        <title>Phylogenomic analyses indicate that early fungi evolved digesting cell walls of algal ancestors of land plants.</title>
        <authorList>
            <person name="Chang Y."/>
            <person name="Wang S."/>
            <person name="Sekimoto S."/>
            <person name="Aerts A.L."/>
            <person name="Choi C."/>
            <person name="Clum A."/>
            <person name="LaButti K.M."/>
            <person name="Lindquist E.A."/>
            <person name="Yee Ngan C."/>
            <person name="Ohm R.A."/>
            <person name="Salamov A.A."/>
            <person name="Grigoriev I.V."/>
            <person name="Spatafora J.W."/>
            <person name="Berbee M.L."/>
        </authorList>
    </citation>
    <scope>NUCLEOTIDE SEQUENCE [LARGE SCALE GENOMIC DNA]</scope>
    <source>
        <strain evidence="5 6">NRRL 28638</strain>
    </source>
</reference>
<evidence type="ECO:0000256" key="1">
    <source>
        <dbReference type="ARBA" id="ARBA00008361"/>
    </source>
</evidence>